<sequence length="183" mass="20948">MKKIIIMLFSLLSLISISASVIIPQKLLLEDMKPVLQKAKTYEKFKVIYARKAVPGEIIKTYTADGYETQNTAGEGDFVVKNTTDAKEMYILTKEKFEKRYKYLKKLDSKWNIYQPLGKVKAVKVDSALTKRLGVDGIDFSIETSWGEEMTVKKGDLLVSPLDYSEVYRIANKEFYETYKAGK</sequence>
<dbReference type="Proteomes" id="UP000000845">
    <property type="component" value="Chromosome"/>
</dbReference>
<reference evidence="1 2" key="2">
    <citation type="journal article" date="2010" name="Stand. Genomic Sci.">
        <title>Complete genome sequence of Sebaldella termitidis type strain (NCTC 11300).</title>
        <authorList>
            <person name="Harmon-Smith M."/>
            <person name="Celia L."/>
            <person name="Chertkov O."/>
            <person name="Lapidus A."/>
            <person name="Copeland A."/>
            <person name="Glavina Del Rio T."/>
            <person name="Nolan M."/>
            <person name="Lucas S."/>
            <person name="Tice H."/>
            <person name="Cheng J.F."/>
            <person name="Han C."/>
            <person name="Detter J.C."/>
            <person name="Bruce D."/>
            <person name="Goodwin L."/>
            <person name="Pitluck S."/>
            <person name="Pati A."/>
            <person name="Liolios K."/>
            <person name="Ivanova N."/>
            <person name="Mavromatis K."/>
            <person name="Mikhailova N."/>
            <person name="Chen A."/>
            <person name="Palaniappan K."/>
            <person name="Land M."/>
            <person name="Hauser L."/>
            <person name="Chang Y.J."/>
            <person name="Jeffries C.D."/>
            <person name="Brettin T."/>
            <person name="Goker M."/>
            <person name="Beck B."/>
            <person name="Bristow J."/>
            <person name="Eisen J.A."/>
            <person name="Markowitz V."/>
            <person name="Hugenholtz P."/>
            <person name="Kyrpides N.C."/>
            <person name="Klenk H.P."/>
            <person name="Chen F."/>
        </authorList>
    </citation>
    <scope>NUCLEOTIDE SEQUENCE [LARGE SCALE GENOMIC DNA]</scope>
    <source>
        <strain evidence="2">ATCC 33386 / NCTC 11300</strain>
    </source>
</reference>
<organism evidence="1 2">
    <name type="scientific">Sebaldella termitidis (strain ATCC 33386 / NCTC 11300)</name>
    <dbReference type="NCBI Taxonomy" id="526218"/>
    <lineage>
        <taxon>Bacteria</taxon>
        <taxon>Fusobacteriati</taxon>
        <taxon>Fusobacteriota</taxon>
        <taxon>Fusobacteriia</taxon>
        <taxon>Fusobacteriales</taxon>
        <taxon>Leptotrichiaceae</taxon>
        <taxon>Sebaldella</taxon>
    </lineage>
</organism>
<name>D1AHK0_SEBTE</name>
<dbReference type="RefSeq" id="WP_012860830.1">
    <property type="nucleotide sequence ID" value="NC_013517.1"/>
</dbReference>
<dbReference type="EMBL" id="CP001739">
    <property type="protein sequence ID" value="ACZ08234.1"/>
    <property type="molecule type" value="Genomic_DNA"/>
</dbReference>
<gene>
    <name evidence="1" type="ordered locus">Sterm_1370</name>
</gene>
<reference evidence="2" key="1">
    <citation type="submission" date="2009-09" db="EMBL/GenBank/DDBJ databases">
        <title>The complete chromosome of Sebaldella termitidis ATCC 33386.</title>
        <authorList>
            <consortium name="US DOE Joint Genome Institute (JGI-PGF)"/>
            <person name="Lucas S."/>
            <person name="Copeland A."/>
            <person name="Lapidus A."/>
            <person name="Glavina del Rio T."/>
            <person name="Dalin E."/>
            <person name="Tice H."/>
            <person name="Bruce D."/>
            <person name="Goodwin L."/>
            <person name="Pitluck S."/>
            <person name="Kyrpides N."/>
            <person name="Mavromatis K."/>
            <person name="Ivanova N."/>
            <person name="Mikhailova N."/>
            <person name="Sims D."/>
            <person name="Meincke L."/>
            <person name="Brettin T."/>
            <person name="Detter J.C."/>
            <person name="Han C."/>
            <person name="Larimer F."/>
            <person name="Land M."/>
            <person name="Hauser L."/>
            <person name="Markowitz V."/>
            <person name="Cheng J.F."/>
            <person name="Hugenholtz P."/>
            <person name="Woyke T."/>
            <person name="Wu D."/>
            <person name="Eisen J.A."/>
        </authorList>
    </citation>
    <scope>NUCLEOTIDE SEQUENCE [LARGE SCALE GENOMIC DNA]</scope>
    <source>
        <strain evidence="2">ATCC 33386 / NCTC 11300</strain>
    </source>
</reference>
<dbReference type="KEGG" id="str:Sterm_1370"/>
<evidence type="ECO:0000313" key="1">
    <source>
        <dbReference type="EMBL" id="ACZ08234.1"/>
    </source>
</evidence>
<evidence type="ECO:0000313" key="2">
    <source>
        <dbReference type="Proteomes" id="UP000000845"/>
    </source>
</evidence>
<dbReference type="HOGENOM" id="CLU_1480329_0_0_0"/>
<protein>
    <submittedName>
        <fullName evidence="1">Uncharacterized protein</fullName>
    </submittedName>
</protein>
<dbReference type="eggNOG" id="ENOG503227X">
    <property type="taxonomic scope" value="Bacteria"/>
</dbReference>
<keyword evidence="2" id="KW-1185">Reference proteome</keyword>
<proteinExistence type="predicted"/>
<dbReference type="AlphaFoldDB" id="D1AHK0"/>
<accession>D1AHK0</accession>